<gene>
    <name evidence="2" type="ORF">PhaeoP63_02239</name>
</gene>
<dbReference type="Proteomes" id="UP000217545">
    <property type="component" value="Chromosome"/>
</dbReference>
<dbReference type="AlphaFoldDB" id="A0AAD0EDC3"/>
<name>A0AAD0EDC3_9RHOB</name>
<proteinExistence type="predicted"/>
<protein>
    <submittedName>
        <fullName evidence="2">KilA-N domain protein</fullName>
    </submittedName>
</protein>
<feature type="domain" description="KilA/APSES-type HTH DNA-binding" evidence="1">
    <location>
        <begin position="15"/>
        <end position="112"/>
    </location>
</feature>
<evidence type="ECO:0000313" key="2">
    <source>
        <dbReference type="EMBL" id="ATF06305.1"/>
    </source>
</evidence>
<organism evidence="2 3">
    <name type="scientific">Phaeobacter gallaeciensis</name>
    <dbReference type="NCBI Taxonomy" id="60890"/>
    <lineage>
        <taxon>Bacteria</taxon>
        <taxon>Pseudomonadati</taxon>
        <taxon>Pseudomonadota</taxon>
        <taxon>Alphaproteobacteria</taxon>
        <taxon>Rhodobacterales</taxon>
        <taxon>Roseobacteraceae</taxon>
        <taxon>Phaeobacter</taxon>
    </lineage>
</organism>
<evidence type="ECO:0000313" key="3">
    <source>
        <dbReference type="Proteomes" id="UP000217545"/>
    </source>
</evidence>
<accession>A0AAD0EDC3</accession>
<dbReference type="SMART" id="SM01252">
    <property type="entry name" value="KilA-N"/>
    <property type="match status" value="1"/>
</dbReference>
<dbReference type="GeneID" id="31846633"/>
<reference evidence="2 3" key="1">
    <citation type="journal article" date="2017" name="Front. Microbiol.">
        <title>Phaeobacter piscinae sp. nov., a species of the Roseobacter group and potential aquaculture probiont.</title>
        <authorList>
            <person name="Sonnenschein E.C."/>
            <person name="Phippen C.B.W."/>
            <person name="Nielsen K.F."/>
            <person name="Mateiu R.V."/>
            <person name="Melchiorsen J."/>
            <person name="Gram L."/>
            <person name="Overmann J."/>
            <person name="Freese H.M."/>
        </authorList>
    </citation>
    <scope>NUCLEOTIDE SEQUENCE [LARGE SCALE GENOMIC DNA]</scope>
    <source>
        <strain evidence="2 3">P63</strain>
    </source>
</reference>
<dbReference type="InterPro" id="IPR018004">
    <property type="entry name" value="KilA/APSES_HTH"/>
</dbReference>
<dbReference type="Pfam" id="PF04383">
    <property type="entry name" value="KilA-N"/>
    <property type="match status" value="1"/>
</dbReference>
<evidence type="ECO:0000259" key="1">
    <source>
        <dbReference type="SMART" id="SM01252"/>
    </source>
</evidence>
<dbReference type="EMBL" id="CP010784">
    <property type="protein sequence ID" value="ATF06305.1"/>
    <property type="molecule type" value="Genomic_DNA"/>
</dbReference>
<dbReference type="RefSeq" id="WP_024097649.1">
    <property type="nucleotide sequence ID" value="NZ_CP010588.1"/>
</dbReference>
<sequence>MTKHEIITGSELVYGGVAIREKGEMLSLTDMWKAAGSTENKEPYNWARFEGRAFIDAVAVSQNLSEAQVLTSKRGKNGGTFAHWQIGIAYAKYLSHDFHMWGNQAIREKMEGVVQHLPADVLEQIVRTNGIARMLSGKVTAIEGQIATMATAVTAIATVVQPSSPGVYVEGKTSGQIWSSHNLPPLKNAPRWLGNRLAEMGCQIEHCRTAQLGMRGARMFDPDKASACMKNGLLHKAKVYASERMGQSKLKLIGGAK</sequence>